<evidence type="ECO:0000256" key="1">
    <source>
        <dbReference type="ARBA" id="ARBA00004196"/>
    </source>
</evidence>
<dbReference type="PANTHER" id="PTHR30469">
    <property type="entry name" value="MULTIDRUG RESISTANCE PROTEIN MDTA"/>
    <property type="match status" value="1"/>
</dbReference>
<evidence type="ECO:0000256" key="2">
    <source>
        <dbReference type="ARBA" id="ARBA00009477"/>
    </source>
</evidence>
<dbReference type="InterPro" id="IPR058625">
    <property type="entry name" value="MdtA-like_BSH"/>
</dbReference>
<feature type="domain" description="Multidrug resistance protein MdtA-like C-terminal permuted SH3" evidence="7">
    <location>
        <begin position="316"/>
        <end position="374"/>
    </location>
</feature>
<accession>A0A6B9G527</accession>
<dbReference type="InterPro" id="IPR058627">
    <property type="entry name" value="MdtA-like_C"/>
</dbReference>
<keyword evidence="4 5" id="KW-0175">Coiled coil</keyword>
<dbReference type="Pfam" id="PF25967">
    <property type="entry name" value="RND-MFP_C"/>
    <property type="match status" value="1"/>
</dbReference>
<dbReference type="NCBIfam" id="TIGR01730">
    <property type="entry name" value="RND_mfp"/>
    <property type="match status" value="1"/>
</dbReference>
<comment type="similarity">
    <text evidence="2">Belongs to the membrane fusion protein (MFP) (TC 8.A.1) family.</text>
</comment>
<evidence type="ECO:0000256" key="5">
    <source>
        <dbReference type="SAM" id="Coils"/>
    </source>
</evidence>
<gene>
    <name evidence="9" type="ORF">CUN67_24455</name>
</gene>
<dbReference type="RefSeq" id="WP_208718044.1">
    <property type="nucleotide sequence ID" value="NZ_CP024770.1"/>
</dbReference>
<organism evidence="9 10">
    <name type="scientific">Pantoea cypripedii</name>
    <name type="common">Pectobacterium cypripedii</name>
    <name type="synonym">Erwinia cypripedii</name>
    <dbReference type="NCBI Taxonomy" id="55209"/>
    <lineage>
        <taxon>Bacteria</taxon>
        <taxon>Pseudomonadati</taxon>
        <taxon>Pseudomonadota</taxon>
        <taxon>Gammaproteobacteria</taxon>
        <taxon>Enterobacterales</taxon>
        <taxon>Erwiniaceae</taxon>
        <taxon>Pantoea</taxon>
    </lineage>
</organism>
<geneLocation type="plasmid" evidence="10">
    <name>pne1b</name>
</geneLocation>
<dbReference type="InterPro" id="IPR030190">
    <property type="entry name" value="MacA_alpha-hairpin_sf"/>
</dbReference>
<sequence>MRLRKTLFSVGLLLAVIGTALGWRLMVHQDAPLTTAPVMQKDLEHQVLASGTLSLAKQVNIGAQVNGQITALHARPGDQVKKGDLLVEIDPVLQENALRKAQASLNSTAAQLTLRRQQVKHLARILQRQKILRAAEGVSQADVERAEMDLITARQEVAVLESQRQQALVEVDSAKANIRYTRITAPMDGTVLSNVAQVGQTIVSAQAAPILMVLGDLHSLLVKAKISEADITQVAAGQPVWFTVAAQPDKKYAAQLDLIAALPESATAGAGTAPALAGHSDEAVYYHATFQVDNHDGQLRPAMHAQVRIITQRIADALVIPLAALGARLEEQRFEVQVADSRGKSQPRQVTVGLINGNDVQIVAGLAAGERVVIPAL</sequence>
<reference evidence="9 10" key="1">
    <citation type="submission" date="2017-11" db="EMBL/GenBank/DDBJ databases">
        <title>Genome sequence of Pantoea cypripedii NE1.</title>
        <authorList>
            <person name="Nascimento F.X."/>
        </authorList>
    </citation>
    <scope>NUCLEOTIDE SEQUENCE [LARGE SCALE GENOMIC DNA]</scope>
    <source>
        <strain evidence="9 10">NE1</strain>
        <plasmid evidence="10">pne1b</plasmid>
    </source>
</reference>
<evidence type="ECO:0000313" key="9">
    <source>
        <dbReference type="EMBL" id="QGY32148.1"/>
    </source>
</evidence>
<dbReference type="GO" id="GO:1990195">
    <property type="term" value="C:macrolide transmembrane transporter complex"/>
    <property type="evidence" value="ECO:0007669"/>
    <property type="project" value="InterPro"/>
</dbReference>
<keyword evidence="9" id="KW-0614">Plasmid</keyword>
<evidence type="ECO:0000313" key="10">
    <source>
        <dbReference type="Proteomes" id="UP000502005"/>
    </source>
</evidence>
<dbReference type="Proteomes" id="UP000502005">
    <property type="component" value="Plasmid pNE1B"/>
</dbReference>
<feature type="domain" description="YknX-like beta-barrel" evidence="8">
    <location>
        <begin position="221"/>
        <end position="309"/>
    </location>
</feature>
<evidence type="ECO:0000256" key="4">
    <source>
        <dbReference type="ARBA" id="ARBA00023054"/>
    </source>
</evidence>
<dbReference type="GO" id="GO:0015562">
    <property type="term" value="F:efflux transmembrane transporter activity"/>
    <property type="evidence" value="ECO:0007669"/>
    <property type="project" value="TreeGrafter"/>
</dbReference>
<feature type="domain" description="Multidrug resistance protein MdtA-like barrel-sandwich hybrid" evidence="6">
    <location>
        <begin position="58"/>
        <end position="213"/>
    </location>
</feature>
<protein>
    <submittedName>
        <fullName evidence="9">Efflux transporter periplasmic adaptor subunit</fullName>
    </submittedName>
</protein>
<dbReference type="SUPFAM" id="SSF111369">
    <property type="entry name" value="HlyD-like secretion proteins"/>
    <property type="match status" value="1"/>
</dbReference>
<dbReference type="Gene3D" id="2.40.30.170">
    <property type="match status" value="1"/>
</dbReference>
<dbReference type="Pfam" id="PF25990">
    <property type="entry name" value="Beta-barrel_YknX"/>
    <property type="match status" value="1"/>
</dbReference>
<evidence type="ECO:0000256" key="3">
    <source>
        <dbReference type="ARBA" id="ARBA00022448"/>
    </source>
</evidence>
<dbReference type="GO" id="GO:1990281">
    <property type="term" value="C:efflux pump complex"/>
    <property type="evidence" value="ECO:0007669"/>
    <property type="project" value="TreeGrafter"/>
</dbReference>
<feature type="coiled-coil region" evidence="5">
    <location>
        <begin position="143"/>
        <end position="177"/>
    </location>
</feature>
<dbReference type="InterPro" id="IPR006143">
    <property type="entry name" value="RND_pump_MFP"/>
</dbReference>
<name>A0A6B9G527_PANCY</name>
<dbReference type="Gene3D" id="2.40.50.100">
    <property type="match status" value="1"/>
</dbReference>
<evidence type="ECO:0000259" key="8">
    <source>
        <dbReference type="Pfam" id="PF25990"/>
    </source>
</evidence>
<dbReference type="Gene3D" id="6.20.50.140">
    <property type="match status" value="1"/>
</dbReference>
<dbReference type="Gene3D" id="6.10.140.1990">
    <property type="match status" value="1"/>
</dbReference>
<keyword evidence="3" id="KW-0813">Transport</keyword>
<dbReference type="AlphaFoldDB" id="A0A6B9G527"/>
<dbReference type="EMBL" id="CP024770">
    <property type="protein sequence ID" value="QGY32148.1"/>
    <property type="molecule type" value="Genomic_DNA"/>
</dbReference>
<proteinExistence type="inferred from homology"/>
<evidence type="ECO:0000259" key="6">
    <source>
        <dbReference type="Pfam" id="PF25917"/>
    </source>
</evidence>
<evidence type="ECO:0000259" key="7">
    <source>
        <dbReference type="Pfam" id="PF25967"/>
    </source>
</evidence>
<dbReference type="InterPro" id="IPR058636">
    <property type="entry name" value="Beta-barrel_YknX"/>
</dbReference>
<comment type="subcellular location">
    <subcellularLocation>
        <location evidence="1">Cell envelope</location>
    </subcellularLocation>
</comment>
<dbReference type="Pfam" id="PF25917">
    <property type="entry name" value="BSH_RND"/>
    <property type="match status" value="1"/>
</dbReference>
<dbReference type="PANTHER" id="PTHR30469:SF33">
    <property type="entry name" value="SLR1207 PROTEIN"/>
    <property type="match status" value="1"/>
</dbReference>
<dbReference type="GO" id="GO:0019898">
    <property type="term" value="C:extrinsic component of membrane"/>
    <property type="evidence" value="ECO:0007669"/>
    <property type="project" value="InterPro"/>
</dbReference>
<dbReference type="GO" id="GO:1990961">
    <property type="term" value="P:xenobiotic detoxification by transmembrane export across the plasma membrane"/>
    <property type="evidence" value="ECO:0007669"/>
    <property type="project" value="InterPro"/>
</dbReference>
<dbReference type="GO" id="GO:0030313">
    <property type="term" value="C:cell envelope"/>
    <property type="evidence" value="ECO:0007669"/>
    <property type="project" value="UniProtKB-SubCell"/>
</dbReference>